<dbReference type="Pfam" id="PF01578">
    <property type="entry name" value="Cytochrom_C_asm"/>
    <property type="match status" value="1"/>
</dbReference>
<dbReference type="RefSeq" id="WP_066402245.1">
    <property type="nucleotide sequence ID" value="NZ_CP060692.1"/>
</dbReference>
<accession>A0A1V9VE46</accession>
<dbReference type="Proteomes" id="UP000192599">
    <property type="component" value="Unassembled WGS sequence"/>
</dbReference>
<keyword evidence="3" id="KW-0201">Cytochrome c-type biogenesis</keyword>
<evidence type="ECO:0000256" key="5">
    <source>
        <dbReference type="ARBA" id="ARBA00023136"/>
    </source>
</evidence>
<dbReference type="InterPro" id="IPR007816">
    <property type="entry name" value="ResB-like_domain"/>
</dbReference>
<evidence type="ECO:0000313" key="6">
    <source>
        <dbReference type="EMBL" id="OQR42317.1"/>
    </source>
</evidence>
<proteinExistence type="predicted"/>
<dbReference type="InterPro" id="IPR002541">
    <property type="entry name" value="Cyt_c_assembly"/>
</dbReference>
<dbReference type="AlphaFoldDB" id="A0A1V9VE46"/>
<evidence type="ECO:0000256" key="1">
    <source>
        <dbReference type="ARBA" id="ARBA00004141"/>
    </source>
</evidence>
<dbReference type="GO" id="GO:0017004">
    <property type="term" value="P:cytochrome complex assembly"/>
    <property type="evidence" value="ECO:0007669"/>
    <property type="project" value="UniProtKB-KW"/>
</dbReference>
<dbReference type="PANTHER" id="PTHR30071:SF1">
    <property type="entry name" value="CYTOCHROME B_B6 PROTEIN-RELATED"/>
    <property type="match status" value="1"/>
</dbReference>
<dbReference type="PANTHER" id="PTHR30071">
    <property type="entry name" value="HEME EXPORTER PROTEIN C"/>
    <property type="match status" value="1"/>
</dbReference>
<dbReference type="Pfam" id="PF05140">
    <property type="entry name" value="ResB"/>
    <property type="match status" value="2"/>
</dbReference>
<comment type="subcellular location">
    <subcellularLocation>
        <location evidence="1">Membrane</location>
        <topology evidence="1">Multi-pass membrane protein</topology>
    </subcellularLocation>
</comment>
<dbReference type="InterPro" id="IPR045062">
    <property type="entry name" value="Cyt_c_biogenesis_CcsA/CcmC"/>
</dbReference>
<protein>
    <submittedName>
        <fullName evidence="6">Cytochrome C biogenesis protein</fullName>
    </submittedName>
</protein>
<name>A0A1V9VE46_9BACT</name>
<evidence type="ECO:0000256" key="2">
    <source>
        <dbReference type="ARBA" id="ARBA00022692"/>
    </source>
</evidence>
<gene>
    <name evidence="6" type="ORF">AS859_00350</name>
</gene>
<keyword evidence="2" id="KW-0812">Transmembrane</keyword>
<evidence type="ECO:0000256" key="4">
    <source>
        <dbReference type="ARBA" id="ARBA00022989"/>
    </source>
</evidence>
<evidence type="ECO:0000313" key="7">
    <source>
        <dbReference type="Proteomes" id="UP000192599"/>
    </source>
</evidence>
<reference evidence="6 7" key="1">
    <citation type="submission" date="2017-04" db="EMBL/GenBank/DDBJ databases">
        <title>Accumulation and expression of multiple antibiotic resistance genes in Arcobacter cryaerophilus that thrives in sewage.</title>
        <authorList>
            <person name="Millar J.A."/>
            <person name="Raghavan R."/>
        </authorList>
    </citation>
    <scope>NUCLEOTIDE SEQUENCE [LARGE SCALE GENOMIC DNA]</scope>
    <source>
        <strain evidence="6 7">AZT-1</strain>
    </source>
</reference>
<sequence>MKLLNFLFSFKATLLLLAILAIGAGVATFIENDFGTSSARVLVYNNTWYEIVLVLTTINLSGIIYKFKMWNNLPRFLFHFSFVVILLGAIITRYVGYEGIMQIPQGTTTNQMISLEPYLQVTVKDGEKVVAYKEWQKEFTSLLPELNNFSYKVDFDNNNLIIDYKRFQFEKKEQAKMGLLTVDVTLNGKKETIRLPGLSGQLGVPRDLIFDKYTVTLEYGSKFIDLPFAIRLNEFQLERYPGSMAPSSYASEVTVIKDDKTYDYRIFMNRTLNEGNFLFFQSSYFPDETGTVLSVNNDPGKWPTYFGYFLLTLGLFLNFFDKKSRFRKLTKFVANKNLAMFILTLALLSTQNLKANESNNTTSPQEVDDITMRVDYLNKFKDESKVTADKFGHLVVQSSGGRMKPLATLNREIVQKLSGKSSFMGMDANQIVLGMITRPDIWKDVKIIKINTPKLKKFLGVPESEKYISFSEAFGEKNDYLLAKESEKALLTKPIERGTYEKDIIKVDEKLNIIYSVFNGALLNIFPKVYDEQSVDDNFKWYSPIEAMQEFSGQNQAAIGSVVRGLFNSTMDFDWNSANNYIDMIALYQDKVGTDIKPTASKINAEIVFNKLDIFFNLTLAYVLLGFIMVVLAFVVIFKPEFKPAKTTKIIFAILTILFAIQTFGMGYRWYLSGHAPWSDIYETLIYISWSAIFAGVIFFRNSLLALGAATIIAGIFMFTAHLTDVDPQITSLVPVLKSYWLTIHVSILTASYGFFGLSAILGFLTLIMFIFRKNRPHLDDIIKHISAINEISLIIGLACITIGNFLGGVWANESWGRYWGWDPKETWAYVSIVVYALVIHLRFVKSLNTPYVLATASLLAFSSIMMTYLGVNFYLSGMHSYATGDPVPIPMWAYLTVATAFAAIILAYKNRDLKNIE</sequence>
<comment type="caution">
    <text evidence="6">The sequence shown here is derived from an EMBL/GenBank/DDBJ whole genome shotgun (WGS) entry which is preliminary data.</text>
</comment>
<dbReference type="GO" id="GO:0020037">
    <property type="term" value="F:heme binding"/>
    <property type="evidence" value="ECO:0007669"/>
    <property type="project" value="InterPro"/>
</dbReference>
<organism evidence="6 7">
    <name type="scientific">Aliarcobacter cryaerophilus</name>
    <dbReference type="NCBI Taxonomy" id="28198"/>
    <lineage>
        <taxon>Bacteria</taxon>
        <taxon>Pseudomonadati</taxon>
        <taxon>Campylobacterota</taxon>
        <taxon>Epsilonproteobacteria</taxon>
        <taxon>Campylobacterales</taxon>
        <taxon>Arcobacteraceae</taxon>
        <taxon>Aliarcobacter</taxon>
    </lineage>
</organism>
<evidence type="ECO:0000256" key="3">
    <source>
        <dbReference type="ARBA" id="ARBA00022748"/>
    </source>
</evidence>
<dbReference type="GO" id="GO:0005886">
    <property type="term" value="C:plasma membrane"/>
    <property type="evidence" value="ECO:0007669"/>
    <property type="project" value="TreeGrafter"/>
</dbReference>
<dbReference type="EMBL" id="LNTC01000002">
    <property type="protein sequence ID" value="OQR42317.1"/>
    <property type="molecule type" value="Genomic_DNA"/>
</dbReference>
<keyword evidence="5" id="KW-0472">Membrane</keyword>
<keyword evidence="4" id="KW-1133">Transmembrane helix</keyword>